<keyword evidence="1" id="KW-0472">Membrane</keyword>
<name>A0A8H5F5B1_9AGAR</name>
<dbReference type="AlphaFoldDB" id="A0A8H5F5B1"/>
<dbReference type="EMBL" id="JAACJJ010000016">
    <property type="protein sequence ID" value="KAF5324370.1"/>
    <property type="molecule type" value="Genomic_DNA"/>
</dbReference>
<organism evidence="2 3">
    <name type="scientific">Psilocybe cf. subviscida</name>
    <dbReference type="NCBI Taxonomy" id="2480587"/>
    <lineage>
        <taxon>Eukaryota</taxon>
        <taxon>Fungi</taxon>
        <taxon>Dikarya</taxon>
        <taxon>Basidiomycota</taxon>
        <taxon>Agaricomycotina</taxon>
        <taxon>Agaricomycetes</taxon>
        <taxon>Agaricomycetidae</taxon>
        <taxon>Agaricales</taxon>
        <taxon>Agaricineae</taxon>
        <taxon>Strophariaceae</taxon>
        <taxon>Psilocybe</taxon>
    </lineage>
</organism>
<feature type="transmembrane region" description="Helical" evidence="1">
    <location>
        <begin position="31"/>
        <end position="56"/>
    </location>
</feature>
<keyword evidence="1" id="KW-0812">Transmembrane</keyword>
<evidence type="ECO:0000256" key="1">
    <source>
        <dbReference type="SAM" id="Phobius"/>
    </source>
</evidence>
<gene>
    <name evidence="2" type="ORF">D9619_011108</name>
</gene>
<keyword evidence="1" id="KW-1133">Transmembrane helix</keyword>
<feature type="transmembrane region" description="Helical" evidence="1">
    <location>
        <begin position="102"/>
        <end position="120"/>
    </location>
</feature>
<comment type="caution">
    <text evidence="2">The sequence shown here is derived from an EMBL/GenBank/DDBJ whole genome shotgun (WGS) entry which is preliminary data.</text>
</comment>
<feature type="transmembrane region" description="Helical" evidence="1">
    <location>
        <begin position="68"/>
        <end position="90"/>
    </location>
</feature>
<evidence type="ECO:0000313" key="2">
    <source>
        <dbReference type="EMBL" id="KAF5324370.1"/>
    </source>
</evidence>
<evidence type="ECO:0000313" key="3">
    <source>
        <dbReference type="Proteomes" id="UP000567179"/>
    </source>
</evidence>
<sequence>MPVTGYMSDSKLAALSGTITKPGSTFNVLHWVLSTWCLSIATQIISTSLIAGMIWWHARRNPAAKSRYVSLIGIIVESGAIYTLSTIFLLAFAELKKQSGDILAMMTTQIATIVTTLIIIRVELNRSKAMGTWGSSDLTKKNQSFALRPMTFGSGYQHSSGQDSSIRVTVPTLSGSDAEQKEVKCTV</sequence>
<accession>A0A8H5F5B1</accession>
<protein>
    <submittedName>
        <fullName evidence="2">Uncharacterized protein</fullName>
    </submittedName>
</protein>
<reference evidence="2 3" key="1">
    <citation type="journal article" date="2020" name="ISME J.">
        <title>Uncovering the hidden diversity of litter-decomposition mechanisms in mushroom-forming fungi.</title>
        <authorList>
            <person name="Floudas D."/>
            <person name="Bentzer J."/>
            <person name="Ahren D."/>
            <person name="Johansson T."/>
            <person name="Persson P."/>
            <person name="Tunlid A."/>
        </authorList>
    </citation>
    <scope>NUCLEOTIDE SEQUENCE [LARGE SCALE GENOMIC DNA]</scope>
    <source>
        <strain evidence="2 3">CBS 101986</strain>
    </source>
</reference>
<dbReference type="Proteomes" id="UP000567179">
    <property type="component" value="Unassembled WGS sequence"/>
</dbReference>
<keyword evidence="3" id="KW-1185">Reference proteome</keyword>
<dbReference type="OrthoDB" id="3186354at2759"/>
<proteinExistence type="predicted"/>